<dbReference type="RefSeq" id="WP_085400761.1">
    <property type="nucleotide sequence ID" value="NZ_NAFL01000243.1"/>
</dbReference>
<keyword evidence="2" id="KW-0229">DNA integration</keyword>
<dbReference type="Proteomes" id="UP000193335">
    <property type="component" value="Unassembled WGS sequence"/>
</dbReference>
<evidence type="ECO:0000256" key="4">
    <source>
        <dbReference type="ARBA" id="ARBA00023172"/>
    </source>
</evidence>
<dbReference type="InterPro" id="IPR025166">
    <property type="entry name" value="Integrase_DNA_bind_dom"/>
</dbReference>
<evidence type="ECO:0000256" key="2">
    <source>
        <dbReference type="ARBA" id="ARBA00022908"/>
    </source>
</evidence>
<dbReference type="GO" id="GO:0003677">
    <property type="term" value="F:DNA binding"/>
    <property type="evidence" value="ECO:0007669"/>
    <property type="project" value="UniProtKB-KW"/>
</dbReference>
<name>A0A1Y2JPW9_BRAJP</name>
<dbReference type="PANTHER" id="PTHR30629:SF2">
    <property type="entry name" value="PROPHAGE INTEGRASE INTS-RELATED"/>
    <property type="match status" value="1"/>
</dbReference>
<sequence>MAKTRALTRLDIDNLKPRTDRYEKSDGGAAGLFLVVQPSGVKSWVFRFRSPIERADGQRAPKKLTLGTLALAASQAEPKIGHPLTPGQARMLATAAAEDVRRGIDPTHVRRQEKAEAKREAVRDDTIDAAMIEFLKRYKGRKRKGLRESTRLLTAHYFGLKPDPEQAGEWQATGKGVLGKWSGRPLASISKHDAIVLLDALVDIGRGVTANRTLTNLKTFFDWCVDRDMRESSPVVSLDAFANETERERKLTAAELVAAWKVADREGYPFGRLVQSLILLGQRRDELRELPRAELNMQGTSVVLDDGSRWNEPLWTIPKERTKNGREHLVPLSPQVVALLKSLPTIKGKGLLFTTTGETPISGLSKAKKRFHEAMLAELRKADPEYQMEPWTLHDLRRTFYSGLQALGFSIEIAESCVNHSSGAIRGVARVYARHKYLREKTQAFAAWGRYVDDLVNGRAASNVFQFQREQA</sequence>
<dbReference type="Gene3D" id="3.30.160.390">
    <property type="entry name" value="Integrase, DNA-binding domain"/>
    <property type="match status" value="1"/>
</dbReference>
<dbReference type="InterPro" id="IPR002104">
    <property type="entry name" value="Integrase_catalytic"/>
</dbReference>
<dbReference type="GO" id="GO:0006310">
    <property type="term" value="P:DNA recombination"/>
    <property type="evidence" value="ECO:0007669"/>
    <property type="project" value="UniProtKB-KW"/>
</dbReference>
<keyword evidence="4" id="KW-0233">DNA recombination</keyword>
<dbReference type="PROSITE" id="PS51898">
    <property type="entry name" value="TYR_RECOMBINASE"/>
    <property type="match status" value="1"/>
</dbReference>
<protein>
    <recommendedName>
        <fullName evidence="5">Tyr recombinase domain-containing protein</fullName>
    </recommendedName>
</protein>
<dbReference type="InterPro" id="IPR010998">
    <property type="entry name" value="Integrase_recombinase_N"/>
</dbReference>
<evidence type="ECO:0000313" key="7">
    <source>
        <dbReference type="Proteomes" id="UP000193335"/>
    </source>
</evidence>
<proteinExistence type="inferred from homology"/>
<feature type="domain" description="Tyr recombinase" evidence="5">
    <location>
        <begin position="246"/>
        <end position="446"/>
    </location>
</feature>
<dbReference type="SUPFAM" id="SSF56349">
    <property type="entry name" value="DNA breaking-rejoining enzymes"/>
    <property type="match status" value="1"/>
</dbReference>
<dbReference type="CDD" id="cd00801">
    <property type="entry name" value="INT_P4_C"/>
    <property type="match status" value="1"/>
</dbReference>
<evidence type="ECO:0000259" key="5">
    <source>
        <dbReference type="PROSITE" id="PS51898"/>
    </source>
</evidence>
<evidence type="ECO:0000313" key="6">
    <source>
        <dbReference type="EMBL" id="OSJ33252.1"/>
    </source>
</evidence>
<dbReference type="InterPro" id="IPR011010">
    <property type="entry name" value="DNA_brk_join_enz"/>
</dbReference>
<dbReference type="GO" id="GO:0015074">
    <property type="term" value="P:DNA integration"/>
    <property type="evidence" value="ECO:0007669"/>
    <property type="project" value="UniProtKB-KW"/>
</dbReference>
<reference evidence="6 7" key="1">
    <citation type="submission" date="2017-03" db="EMBL/GenBank/DDBJ databases">
        <title>Whole genome sequences of fourteen strains of Bradyrhizobium canariense and one strain of Bradyrhizobium japonicum isolated from Lupinus (Papilionoideae: Genisteae) species in Algeria.</title>
        <authorList>
            <person name="Crovadore J."/>
            <person name="Chekireb D."/>
            <person name="Brachmann A."/>
            <person name="Chablais R."/>
            <person name="Cochard B."/>
            <person name="Lefort F."/>
        </authorList>
    </citation>
    <scope>NUCLEOTIDE SEQUENCE [LARGE SCALE GENOMIC DNA]</scope>
    <source>
        <strain evidence="6 7">UBMA197</strain>
    </source>
</reference>
<dbReference type="InterPro" id="IPR038488">
    <property type="entry name" value="Integrase_DNA-bd_sf"/>
</dbReference>
<gene>
    <name evidence="6" type="ORF">BSZ19_16575</name>
</gene>
<dbReference type="PANTHER" id="PTHR30629">
    <property type="entry name" value="PROPHAGE INTEGRASE"/>
    <property type="match status" value="1"/>
</dbReference>
<accession>A0A1Y2JPW9</accession>
<evidence type="ECO:0000256" key="3">
    <source>
        <dbReference type="ARBA" id="ARBA00023125"/>
    </source>
</evidence>
<dbReference type="Gene3D" id="1.10.443.10">
    <property type="entry name" value="Intergrase catalytic core"/>
    <property type="match status" value="1"/>
</dbReference>
<dbReference type="InterPro" id="IPR050808">
    <property type="entry name" value="Phage_Integrase"/>
</dbReference>
<dbReference type="EMBL" id="NAFL01000243">
    <property type="protein sequence ID" value="OSJ33252.1"/>
    <property type="molecule type" value="Genomic_DNA"/>
</dbReference>
<comment type="caution">
    <text evidence="6">The sequence shown here is derived from an EMBL/GenBank/DDBJ whole genome shotgun (WGS) entry which is preliminary data.</text>
</comment>
<dbReference type="Pfam" id="PF00589">
    <property type="entry name" value="Phage_integrase"/>
    <property type="match status" value="1"/>
</dbReference>
<dbReference type="InterPro" id="IPR013762">
    <property type="entry name" value="Integrase-like_cat_sf"/>
</dbReference>
<dbReference type="Pfam" id="PF13356">
    <property type="entry name" value="Arm-DNA-bind_3"/>
    <property type="match status" value="1"/>
</dbReference>
<dbReference type="AlphaFoldDB" id="A0A1Y2JPW9"/>
<organism evidence="6 7">
    <name type="scientific">Bradyrhizobium japonicum</name>
    <dbReference type="NCBI Taxonomy" id="375"/>
    <lineage>
        <taxon>Bacteria</taxon>
        <taxon>Pseudomonadati</taxon>
        <taxon>Pseudomonadota</taxon>
        <taxon>Alphaproteobacteria</taxon>
        <taxon>Hyphomicrobiales</taxon>
        <taxon>Nitrobacteraceae</taxon>
        <taxon>Bradyrhizobium</taxon>
    </lineage>
</organism>
<dbReference type="Gene3D" id="1.10.150.130">
    <property type="match status" value="1"/>
</dbReference>
<comment type="similarity">
    <text evidence="1">Belongs to the 'phage' integrase family.</text>
</comment>
<keyword evidence="3" id="KW-0238">DNA-binding</keyword>
<evidence type="ECO:0000256" key="1">
    <source>
        <dbReference type="ARBA" id="ARBA00008857"/>
    </source>
</evidence>